<name>A0A915EQD6_9BILA</name>
<dbReference type="PANTHER" id="PTHR14167:SF92">
    <property type="entry name" value="CIN85 AND CD2AP RELATED, ISOFORM J"/>
    <property type="match status" value="1"/>
</dbReference>
<organism evidence="8 9">
    <name type="scientific">Ditylenchus dipsaci</name>
    <dbReference type="NCBI Taxonomy" id="166011"/>
    <lineage>
        <taxon>Eukaryota</taxon>
        <taxon>Metazoa</taxon>
        <taxon>Ecdysozoa</taxon>
        <taxon>Nematoda</taxon>
        <taxon>Chromadorea</taxon>
        <taxon>Rhabditida</taxon>
        <taxon>Tylenchina</taxon>
        <taxon>Tylenchomorpha</taxon>
        <taxon>Sphaerularioidea</taxon>
        <taxon>Anguinidae</taxon>
        <taxon>Anguininae</taxon>
        <taxon>Ditylenchus</taxon>
    </lineage>
</organism>
<dbReference type="PANTHER" id="PTHR14167">
    <property type="entry name" value="SH3 DOMAIN-CONTAINING"/>
    <property type="match status" value="1"/>
</dbReference>
<feature type="compositionally biased region" description="Basic and acidic residues" evidence="6">
    <location>
        <begin position="37"/>
        <end position="49"/>
    </location>
</feature>
<dbReference type="WBParaSite" id="jg8696.1">
    <property type="protein sequence ID" value="jg8696.1"/>
    <property type="gene ID" value="jg8696"/>
</dbReference>
<dbReference type="InterPro" id="IPR036028">
    <property type="entry name" value="SH3-like_dom_sf"/>
</dbReference>
<dbReference type="GO" id="GO:0007015">
    <property type="term" value="P:actin filament organization"/>
    <property type="evidence" value="ECO:0007669"/>
    <property type="project" value="TreeGrafter"/>
</dbReference>
<dbReference type="GO" id="GO:0051130">
    <property type="term" value="P:positive regulation of cellular component organization"/>
    <property type="evidence" value="ECO:0007669"/>
    <property type="project" value="UniProtKB-ARBA"/>
</dbReference>
<feature type="compositionally biased region" description="Polar residues" evidence="6">
    <location>
        <begin position="315"/>
        <end position="325"/>
    </location>
</feature>
<dbReference type="Proteomes" id="UP000887574">
    <property type="component" value="Unplaced"/>
</dbReference>
<keyword evidence="8" id="KW-1185">Reference proteome</keyword>
<dbReference type="FunFam" id="2.30.30.40:FF:000033">
    <property type="entry name" value="FCH and double SH3 domains protein 2"/>
    <property type="match status" value="1"/>
</dbReference>
<protein>
    <submittedName>
        <fullName evidence="9">SH3 domain-containing protein</fullName>
    </submittedName>
</protein>
<feature type="compositionally biased region" description="Low complexity" evidence="6">
    <location>
        <begin position="284"/>
        <end position="298"/>
    </location>
</feature>
<feature type="region of interest" description="Disordered" evidence="6">
    <location>
        <begin position="1"/>
        <end position="111"/>
    </location>
</feature>
<reference evidence="9" key="1">
    <citation type="submission" date="2022-11" db="UniProtKB">
        <authorList>
            <consortium name="WormBaseParasite"/>
        </authorList>
    </citation>
    <scope>IDENTIFICATION</scope>
</reference>
<dbReference type="InterPro" id="IPR050384">
    <property type="entry name" value="Endophilin_SH3RF"/>
</dbReference>
<evidence type="ECO:0000259" key="7">
    <source>
        <dbReference type="PROSITE" id="PS50002"/>
    </source>
</evidence>
<keyword evidence="2" id="KW-0597">Phosphoprotein</keyword>
<dbReference type="SUPFAM" id="SSF50044">
    <property type="entry name" value="SH3-domain"/>
    <property type="match status" value="1"/>
</dbReference>
<dbReference type="Gene3D" id="2.30.30.40">
    <property type="entry name" value="SH3 Domains"/>
    <property type="match status" value="1"/>
</dbReference>
<keyword evidence="1 4" id="KW-0728">SH3 domain</keyword>
<feature type="domain" description="SH3" evidence="7">
    <location>
        <begin position="117"/>
        <end position="178"/>
    </location>
</feature>
<accession>A0A915EQD6</accession>
<feature type="compositionally biased region" description="Polar residues" evidence="6">
    <location>
        <begin position="7"/>
        <end position="17"/>
    </location>
</feature>
<dbReference type="InterPro" id="IPR001452">
    <property type="entry name" value="SH3_domain"/>
</dbReference>
<keyword evidence="3 5" id="KW-0175">Coiled coil</keyword>
<evidence type="ECO:0000313" key="8">
    <source>
        <dbReference type="Proteomes" id="UP000887574"/>
    </source>
</evidence>
<evidence type="ECO:0000256" key="3">
    <source>
        <dbReference type="ARBA" id="ARBA00023054"/>
    </source>
</evidence>
<dbReference type="SMART" id="SM00326">
    <property type="entry name" value="SH3"/>
    <property type="match status" value="1"/>
</dbReference>
<dbReference type="GO" id="GO:0016477">
    <property type="term" value="P:cell migration"/>
    <property type="evidence" value="ECO:0007669"/>
    <property type="project" value="TreeGrafter"/>
</dbReference>
<feature type="compositionally biased region" description="Polar residues" evidence="6">
    <location>
        <begin position="52"/>
        <end position="94"/>
    </location>
</feature>
<feature type="region of interest" description="Disordered" evidence="6">
    <location>
        <begin position="254"/>
        <end position="327"/>
    </location>
</feature>
<dbReference type="PRINTS" id="PR00452">
    <property type="entry name" value="SH3DOMAIN"/>
</dbReference>
<feature type="region of interest" description="Disordered" evidence="6">
    <location>
        <begin position="182"/>
        <end position="241"/>
    </location>
</feature>
<dbReference type="CDD" id="cd11875">
    <property type="entry name" value="SH3_CD2AP-like_3"/>
    <property type="match status" value="1"/>
</dbReference>
<evidence type="ECO:0000256" key="5">
    <source>
        <dbReference type="SAM" id="Coils"/>
    </source>
</evidence>
<evidence type="ECO:0000256" key="1">
    <source>
        <dbReference type="ARBA" id="ARBA00022443"/>
    </source>
</evidence>
<evidence type="ECO:0000256" key="4">
    <source>
        <dbReference type="PROSITE-ProRule" id="PRU00192"/>
    </source>
</evidence>
<sequence>MPVHNPSVFSTSITSSLPRVLEEKGQAENHSNGDSTEIPKKDSMVDGHHSQQHSATLPSTIHKSTLNNVRGNGRTNVLSSSIESGSPPTGMVSTAPSLSHPPAIPPPPSESAIAVSRTKEMAKVIYKYEAANPDELSLPEGAVITVINKKCEDDGWYEGEYNGKRGLFPENFVKLIETNTAAEKASPVGSHPPPTLPAKPTKPLHSATQQPVASVRDSSVSQTDLSLSATSAATVPRPVQEERKSMIAGLQSKLFPTGKLPPHRPPGPAIHNNSSSNENKEAKSASSSVEDLSKLSSLTKARPKQANKRPPSMNFRASKQPTGNAINFDESPVLGGVSFNSSISSTGSLAGRPDSFFSTSSVLGKEVSGVAQSKTNATTKQPVKQLVQSPLEPQAASSVSAAPRFSAINTACPSISSASEWISRQEFEKYRTEVDRKLEELSEKLAELTVLKNQ</sequence>
<evidence type="ECO:0000313" key="9">
    <source>
        <dbReference type="WBParaSite" id="jg8696.1"/>
    </source>
</evidence>
<evidence type="ECO:0000256" key="6">
    <source>
        <dbReference type="SAM" id="MobiDB-lite"/>
    </source>
</evidence>
<proteinExistence type="predicted"/>
<feature type="compositionally biased region" description="Polar residues" evidence="6">
    <location>
        <begin position="206"/>
        <end position="233"/>
    </location>
</feature>
<dbReference type="Pfam" id="PF14604">
    <property type="entry name" value="SH3_9"/>
    <property type="match status" value="1"/>
</dbReference>
<dbReference type="PRINTS" id="PR01887">
    <property type="entry name" value="SPECTRNALPHA"/>
</dbReference>
<dbReference type="AlphaFoldDB" id="A0A915EQD6"/>
<feature type="coiled-coil region" evidence="5">
    <location>
        <begin position="424"/>
        <end position="454"/>
    </location>
</feature>
<dbReference type="PROSITE" id="PS50002">
    <property type="entry name" value="SH3"/>
    <property type="match status" value="1"/>
</dbReference>
<evidence type="ECO:0000256" key="2">
    <source>
        <dbReference type="ARBA" id="ARBA00022553"/>
    </source>
</evidence>